<reference evidence="13" key="2">
    <citation type="submission" date="2021-10" db="EMBL/GenBank/DDBJ databases">
        <title>Phylogenomics reveals ancestral predisposition of the termite-cultivated fungus Termitomyces towards a domesticated lifestyle.</title>
        <authorList>
            <person name="Auxier B."/>
            <person name="Grum-Grzhimaylo A."/>
            <person name="Cardenas M.E."/>
            <person name="Lodge J.D."/>
            <person name="Laessoe T."/>
            <person name="Pedersen O."/>
            <person name="Smith M.E."/>
            <person name="Kuyper T.W."/>
            <person name="Franco-Molano E.A."/>
            <person name="Baroni T.J."/>
            <person name="Aanen D.K."/>
        </authorList>
    </citation>
    <scope>NUCLEOTIDE SEQUENCE</scope>
    <source>
        <strain evidence="13">D49</strain>
    </source>
</reference>
<dbReference type="AlphaFoldDB" id="A0A9P7KHE3"/>
<dbReference type="GO" id="GO:0016810">
    <property type="term" value="F:hydrolase activity, acting on carbon-nitrogen (but not peptide) bonds"/>
    <property type="evidence" value="ECO:0007669"/>
    <property type="project" value="InterPro"/>
</dbReference>
<keyword evidence="3" id="KW-1003">Cell membrane</keyword>
<evidence type="ECO:0000256" key="6">
    <source>
        <dbReference type="ARBA" id="ARBA00022729"/>
    </source>
</evidence>
<dbReference type="PROSITE" id="PS51677">
    <property type="entry name" value="NODB"/>
    <property type="match status" value="1"/>
</dbReference>
<dbReference type="PANTHER" id="PTHR46471">
    <property type="entry name" value="CHITIN DEACETYLASE"/>
    <property type="match status" value="1"/>
</dbReference>
<dbReference type="Pfam" id="PF01522">
    <property type="entry name" value="Polysacc_deac_1"/>
    <property type="match status" value="1"/>
</dbReference>
<sequence>MEPRDVEYSQQGPTELRILAPRTYEFNLSHPQAIPLMCVYIEAIQRITGVLTAFTRPPYGDYNDLVIEVANAHGQTLVNWDFDSGDTAGKSPEKSKQLYKELADRHPSTILALNHDVKQGTA</sequence>
<dbReference type="GO" id="GO:0005975">
    <property type="term" value="P:carbohydrate metabolic process"/>
    <property type="evidence" value="ECO:0007669"/>
    <property type="project" value="InterPro"/>
</dbReference>
<comment type="subcellular location">
    <subcellularLocation>
        <location evidence="2">Cell membrane</location>
        <topology evidence="2">Lipid-anchor</topology>
        <topology evidence="2">GPI-anchor</topology>
    </subcellularLocation>
</comment>
<reference evidence="13" key="1">
    <citation type="submission" date="2021-02" db="EMBL/GenBank/DDBJ databases">
        <authorList>
            <person name="Nieuwenhuis M."/>
            <person name="Van De Peppel L.J.J."/>
        </authorList>
    </citation>
    <scope>NUCLEOTIDE SEQUENCE</scope>
    <source>
        <strain evidence="13">D49</strain>
    </source>
</reference>
<dbReference type="Proteomes" id="UP000717328">
    <property type="component" value="Unassembled WGS sequence"/>
</dbReference>
<keyword evidence="4" id="KW-0325">Glycoprotein</keyword>
<feature type="non-terminal residue" evidence="13">
    <location>
        <position position="1"/>
    </location>
</feature>
<dbReference type="EMBL" id="JABCKI010000116">
    <property type="protein sequence ID" value="KAG5652556.1"/>
    <property type="molecule type" value="Genomic_DNA"/>
</dbReference>
<evidence type="ECO:0000256" key="4">
    <source>
        <dbReference type="ARBA" id="ARBA00022622"/>
    </source>
</evidence>
<dbReference type="GO" id="GO:0046872">
    <property type="term" value="F:metal ion binding"/>
    <property type="evidence" value="ECO:0007669"/>
    <property type="project" value="UniProtKB-KW"/>
</dbReference>
<evidence type="ECO:0000256" key="11">
    <source>
        <dbReference type="ARBA" id="ARBA00023316"/>
    </source>
</evidence>
<keyword evidence="4" id="KW-0336">GPI-anchor</keyword>
<accession>A0A9P7KHE3</accession>
<comment type="caution">
    <text evidence="13">The sequence shown here is derived from an EMBL/GenBank/DDBJ whole genome shotgun (WGS) entry which is preliminary data.</text>
</comment>
<keyword evidence="14" id="KW-1185">Reference proteome</keyword>
<dbReference type="SUPFAM" id="SSF88713">
    <property type="entry name" value="Glycoside hydrolase/deacetylase"/>
    <property type="match status" value="1"/>
</dbReference>
<name>A0A9P7KHE3_9AGAR</name>
<gene>
    <name evidence="13" type="ORF">H0H81_004565</name>
</gene>
<keyword evidence="11" id="KW-0961">Cell wall biogenesis/degradation</keyword>
<evidence type="ECO:0000256" key="2">
    <source>
        <dbReference type="ARBA" id="ARBA00004609"/>
    </source>
</evidence>
<dbReference type="InterPro" id="IPR011330">
    <property type="entry name" value="Glyco_hydro/deAcase_b/a-brl"/>
</dbReference>
<evidence type="ECO:0000259" key="12">
    <source>
        <dbReference type="PROSITE" id="PS51677"/>
    </source>
</evidence>
<keyword evidence="10" id="KW-0449">Lipoprotein</keyword>
<organism evidence="13 14">
    <name type="scientific">Sphagnurus paluster</name>
    <dbReference type="NCBI Taxonomy" id="117069"/>
    <lineage>
        <taxon>Eukaryota</taxon>
        <taxon>Fungi</taxon>
        <taxon>Dikarya</taxon>
        <taxon>Basidiomycota</taxon>
        <taxon>Agaricomycotina</taxon>
        <taxon>Agaricomycetes</taxon>
        <taxon>Agaricomycetidae</taxon>
        <taxon>Agaricales</taxon>
        <taxon>Tricholomatineae</taxon>
        <taxon>Lyophyllaceae</taxon>
        <taxon>Sphagnurus</taxon>
    </lineage>
</organism>
<keyword evidence="9" id="KW-0119">Carbohydrate metabolism</keyword>
<evidence type="ECO:0000256" key="3">
    <source>
        <dbReference type="ARBA" id="ARBA00022475"/>
    </source>
</evidence>
<evidence type="ECO:0000313" key="14">
    <source>
        <dbReference type="Proteomes" id="UP000717328"/>
    </source>
</evidence>
<dbReference type="PANTHER" id="PTHR46471:SF2">
    <property type="entry name" value="CHITIN DEACETYLASE-RELATED"/>
    <property type="match status" value="1"/>
</dbReference>
<proteinExistence type="predicted"/>
<evidence type="ECO:0000256" key="1">
    <source>
        <dbReference type="ARBA" id="ARBA00001941"/>
    </source>
</evidence>
<comment type="cofactor">
    <cofactor evidence="1">
        <name>Co(2+)</name>
        <dbReference type="ChEBI" id="CHEBI:48828"/>
    </cofactor>
</comment>
<keyword evidence="5" id="KW-0479">Metal-binding</keyword>
<dbReference type="OrthoDB" id="2125469at2759"/>
<keyword evidence="8" id="KW-0472">Membrane</keyword>
<protein>
    <recommendedName>
        <fullName evidence="12">NodB homology domain-containing protein</fullName>
    </recommendedName>
</protein>
<dbReference type="GO" id="GO:0098552">
    <property type="term" value="C:side of membrane"/>
    <property type="evidence" value="ECO:0007669"/>
    <property type="project" value="UniProtKB-KW"/>
</dbReference>
<dbReference type="Gene3D" id="3.20.20.370">
    <property type="entry name" value="Glycoside hydrolase/deacetylase"/>
    <property type="match status" value="1"/>
</dbReference>
<evidence type="ECO:0000256" key="8">
    <source>
        <dbReference type="ARBA" id="ARBA00023136"/>
    </source>
</evidence>
<dbReference type="InterPro" id="IPR002509">
    <property type="entry name" value="NODB_dom"/>
</dbReference>
<evidence type="ECO:0000256" key="9">
    <source>
        <dbReference type="ARBA" id="ARBA00023277"/>
    </source>
</evidence>
<evidence type="ECO:0000313" key="13">
    <source>
        <dbReference type="EMBL" id="KAG5652556.1"/>
    </source>
</evidence>
<keyword evidence="7" id="KW-0378">Hydrolase</keyword>
<evidence type="ECO:0000256" key="7">
    <source>
        <dbReference type="ARBA" id="ARBA00022801"/>
    </source>
</evidence>
<evidence type="ECO:0000256" key="5">
    <source>
        <dbReference type="ARBA" id="ARBA00022723"/>
    </source>
</evidence>
<feature type="domain" description="NodB homology" evidence="12">
    <location>
        <begin position="1"/>
        <end position="122"/>
    </location>
</feature>
<keyword evidence="6" id="KW-0732">Signal</keyword>
<dbReference type="GO" id="GO:0071555">
    <property type="term" value="P:cell wall organization"/>
    <property type="evidence" value="ECO:0007669"/>
    <property type="project" value="UniProtKB-KW"/>
</dbReference>
<evidence type="ECO:0000256" key="10">
    <source>
        <dbReference type="ARBA" id="ARBA00023288"/>
    </source>
</evidence>
<dbReference type="GO" id="GO:0005886">
    <property type="term" value="C:plasma membrane"/>
    <property type="evidence" value="ECO:0007669"/>
    <property type="project" value="UniProtKB-SubCell"/>
</dbReference>